<evidence type="ECO:0000313" key="1">
    <source>
        <dbReference type="EMBL" id="SVB20371.1"/>
    </source>
</evidence>
<proteinExistence type="predicted"/>
<sequence length="467" mass="53761">MVQEQFIAASQRYIDINAASIQIYRYFQTIFKDVADECGPYGNVIGIFFHDLMIHFTGIVIQREFINKYSQNACFPYVNKDYAIKPVPVSDFIGQSRVASLRQRLRKIPVVPLAAGEAIPLGRIDATLLRKSFSLFTTYQSFVRAYLPRYDLQLDLLSNTILECSKEYDIPNPDVLLENWKRYIEIHATADQARTKSKALIVGTRAELQNRKLAANYLMQDKPVLGFTHGEITNTVFNEPLFGYADLGMCSILLDYGEEKDGYEFNKPLIEPHQILRRSSRTIKRLYRENADISAVEVESCRSLYIPTMYSGNYHYGPFRALEDDVYKYWQKHLVASIPNLTIKNHPKSIKPELGVRVEDRWLEDCIGEYDLLILDYYSTAASVAVFSEKPVIFFDIGLRNMGSRYTELLRKRCHYRVIDLCEGLSSQINDVLDSFGEESNSWSNLNLRDYAIRKDNVDGVWPALVS</sequence>
<reference evidence="1" key="1">
    <citation type="submission" date="2018-05" db="EMBL/GenBank/DDBJ databases">
        <authorList>
            <person name="Lanie J.A."/>
            <person name="Ng W.-L."/>
            <person name="Kazmierczak K.M."/>
            <person name="Andrzejewski T.M."/>
            <person name="Davidsen T.M."/>
            <person name="Wayne K.J."/>
            <person name="Tettelin H."/>
            <person name="Glass J.I."/>
            <person name="Rusch D."/>
            <person name="Podicherti R."/>
            <person name="Tsui H.-C.T."/>
            <person name="Winkler M.E."/>
        </authorList>
    </citation>
    <scope>NUCLEOTIDE SEQUENCE</scope>
</reference>
<accession>A0A382C3S8</accession>
<name>A0A382C3S8_9ZZZZ</name>
<organism evidence="1">
    <name type="scientific">marine metagenome</name>
    <dbReference type="NCBI Taxonomy" id="408172"/>
    <lineage>
        <taxon>unclassified sequences</taxon>
        <taxon>metagenomes</taxon>
        <taxon>ecological metagenomes</taxon>
    </lineage>
</organism>
<feature type="non-terminal residue" evidence="1">
    <location>
        <position position="467"/>
    </location>
</feature>
<protein>
    <submittedName>
        <fullName evidence="1">Uncharacterized protein</fullName>
    </submittedName>
</protein>
<dbReference type="AlphaFoldDB" id="A0A382C3S8"/>
<dbReference type="EMBL" id="UINC01032539">
    <property type="protein sequence ID" value="SVB20371.1"/>
    <property type="molecule type" value="Genomic_DNA"/>
</dbReference>
<gene>
    <name evidence="1" type="ORF">METZ01_LOCUS173225</name>
</gene>